<name>M2SHU8_COCSN</name>
<evidence type="ECO:0000313" key="2">
    <source>
        <dbReference type="Proteomes" id="UP000016934"/>
    </source>
</evidence>
<accession>M2SHU8</accession>
<reference evidence="1 2" key="1">
    <citation type="journal article" date="2012" name="PLoS Pathog.">
        <title>Diverse lifestyles and strategies of plant pathogenesis encoded in the genomes of eighteen Dothideomycetes fungi.</title>
        <authorList>
            <person name="Ohm R.A."/>
            <person name="Feau N."/>
            <person name="Henrissat B."/>
            <person name="Schoch C.L."/>
            <person name="Horwitz B.A."/>
            <person name="Barry K.W."/>
            <person name="Condon B.J."/>
            <person name="Copeland A.C."/>
            <person name="Dhillon B."/>
            <person name="Glaser F."/>
            <person name="Hesse C.N."/>
            <person name="Kosti I."/>
            <person name="LaButti K."/>
            <person name="Lindquist E.A."/>
            <person name="Lucas S."/>
            <person name="Salamov A.A."/>
            <person name="Bradshaw R.E."/>
            <person name="Ciuffetti L."/>
            <person name="Hamelin R.C."/>
            <person name="Kema G.H.J."/>
            <person name="Lawrence C."/>
            <person name="Scott J.A."/>
            <person name="Spatafora J.W."/>
            <person name="Turgeon B.G."/>
            <person name="de Wit P.J.G.M."/>
            <person name="Zhong S."/>
            <person name="Goodwin S.B."/>
            <person name="Grigoriev I.V."/>
        </authorList>
    </citation>
    <scope>NUCLEOTIDE SEQUENCE [LARGE SCALE GENOMIC DNA]</scope>
    <source>
        <strain evidence="2">ND90Pr / ATCC 201652</strain>
    </source>
</reference>
<gene>
    <name evidence="1" type="ORF">COCSADRAFT_198177</name>
</gene>
<dbReference type="EMBL" id="KB445640">
    <property type="protein sequence ID" value="EMD66793.1"/>
    <property type="molecule type" value="Genomic_DNA"/>
</dbReference>
<sequence length="172" mass="18691">MSSIMRTYAPFSAEPVHVAPQPALHSSSLSPASHFLARRHWLSARPSCSARAPWLAVDHGSSGLSREKLCSARLPRVCVCVCVCVRVRVCPCQQTAPPTTHPGEPWFSMAASSIVPHGVRPALTCSTRGTSSFITVDRFAHRHPHPPNCPLCQCRSCLPCSSRYCPHPSILS</sequence>
<dbReference type="GeneID" id="19134055"/>
<protein>
    <submittedName>
        <fullName evidence="1">Uncharacterized protein</fullName>
    </submittedName>
</protein>
<organism evidence="1 2">
    <name type="scientific">Cochliobolus sativus (strain ND90Pr / ATCC 201652)</name>
    <name type="common">Common root rot and spot blotch fungus</name>
    <name type="synonym">Bipolaris sorokiniana</name>
    <dbReference type="NCBI Taxonomy" id="665912"/>
    <lineage>
        <taxon>Eukaryota</taxon>
        <taxon>Fungi</taxon>
        <taxon>Dikarya</taxon>
        <taxon>Ascomycota</taxon>
        <taxon>Pezizomycotina</taxon>
        <taxon>Dothideomycetes</taxon>
        <taxon>Pleosporomycetidae</taxon>
        <taxon>Pleosporales</taxon>
        <taxon>Pleosporineae</taxon>
        <taxon>Pleosporaceae</taxon>
        <taxon>Bipolaris</taxon>
    </lineage>
</organism>
<dbReference type="RefSeq" id="XP_007698186.1">
    <property type="nucleotide sequence ID" value="XM_007699996.1"/>
</dbReference>
<dbReference type="AlphaFoldDB" id="M2SHU8"/>
<dbReference type="Proteomes" id="UP000016934">
    <property type="component" value="Unassembled WGS sequence"/>
</dbReference>
<reference evidence="2" key="2">
    <citation type="journal article" date="2013" name="PLoS Genet.">
        <title>Comparative genome structure, secondary metabolite, and effector coding capacity across Cochliobolus pathogens.</title>
        <authorList>
            <person name="Condon B.J."/>
            <person name="Leng Y."/>
            <person name="Wu D."/>
            <person name="Bushley K.E."/>
            <person name="Ohm R.A."/>
            <person name="Otillar R."/>
            <person name="Martin J."/>
            <person name="Schackwitz W."/>
            <person name="Grimwood J."/>
            <person name="MohdZainudin N."/>
            <person name="Xue C."/>
            <person name="Wang R."/>
            <person name="Manning V.A."/>
            <person name="Dhillon B."/>
            <person name="Tu Z.J."/>
            <person name="Steffenson B.J."/>
            <person name="Salamov A."/>
            <person name="Sun H."/>
            <person name="Lowry S."/>
            <person name="LaButti K."/>
            <person name="Han J."/>
            <person name="Copeland A."/>
            <person name="Lindquist E."/>
            <person name="Barry K."/>
            <person name="Schmutz J."/>
            <person name="Baker S.E."/>
            <person name="Ciuffetti L.M."/>
            <person name="Grigoriev I.V."/>
            <person name="Zhong S."/>
            <person name="Turgeon B.G."/>
        </authorList>
    </citation>
    <scope>NUCLEOTIDE SEQUENCE [LARGE SCALE GENOMIC DNA]</scope>
    <source>
        <strain evidence="2">ND90Pr / ATCC 201652</strain>
    </source>
</reference>
<keyword evidence="2" id="KW-1185">Reference proteome</keyword>
<proteinExistence type="predicted"/>
<dbReference type="KEGG" id="bsc:COCSADRAFT_198177"/>
<dbReference type="HOGENOM" id="CLU_1555114_0_0_1"/>
<evidence type="ECO:0000313" key="1">
    <source>
        <dbReference type="EMBL" id="EMD66793.1"/>
    </source>
</evidence>